<protein>
    <submittedName>
        <fullName evidence="7">Class III extradiol ring-cleavage dioxygenase</fullName>
        <ecNumber evidence="7">1.13.-.-</ecNumber>
    </submittedName>
</protein>
<dbReference type="RefSeq" id="WP_418158665.1">
    <property type="nucleotide sequence ID" value="NZ_JBBLZC010000005.1"/>
</dbReference>
<comment type="cofactor">
    <cofactor evidence="1">
        <name>Zn(2+)</name>
        <dbReference type="ChEBI" id="CHEBI:29105"/>
    </cofactor>
</comment>
<sequence length="258" mass="27684">MPRFPALFLSHGAPTLLIEPSPAREFLAGYGKALGEPSAIVVVSAHWETERPLVTAAARPETIHDFYGFPRALYEHRYPAPGDSVLARRIAGLLDEAGLAAGLDSERGLDHGAWVPLSLLYPEAGIPTLQVSIQPRLGPAHHLALGEALRPLCEEGVLVIGSGSLTHNLHDFRGHILASPPEPYVVAFGEWAAAAVEEGRTQDLLAYRERAPYGVRAHPTEEHLLPLFAALGAGDGPGRRVHASHTYGVLAMDVYAFA</sequence>
<evidence type="ECO:0000313" key="7">
    <source>
        <dbReference type="EMBL" id="MEK0082811.1"/>
    </source>
</evidence>
<dbReference type="GO" id="GO:0051213">
    <property type="term" value="F:dioxygenase activity"/>
    <property type="evidence" value="ECO:0007669"/>
    <property type="project" value="UniProtKB-KW"/>
</dbReference>
<dbReference type="Gene3D" id="3.40.830.10">
    <property type="entry name" value="LigB-like"/>
    <property type="match status" value="1"/>
</dbReference>
<keyword evidence="5 7" id="KW-0560">Oxidoreductase</keyword>
<feature type="domain" description="Extradiol ring-cleavage dioxygenase class III enzyme subunit B" evidence="6">
    <location>
        <begin position="31"/>
        <end position="245"/>
    </location>
</feature>
<evidence type="ECO:0000256" key="4">
    <source>
        <dbReference type="ARBA" id="ARBA00022833"/>
    </source>
</evidence>
<keyword evidence="7" id="KW-0223">Dioxygenase</keyword>
<dbReference type="PANTHER" id="PTHR30096:SF0">
    <property type="entry name" value="4,5-DOPA DIOXYGENASE EXTRADIOL-LIKE PROTEIN"/>
    <property type="match status" value="1"/>
</dbReference>
<dbReference type="EC" id="1.13.-.-" evidence="7"/>
<keyword evidence="8" id="KW-1185">Reference proteome</keyword>
<dbReference type="PANTHER" id="PTHR30096">
    <property type="entry name" value="4,5-DOPA DIOXYGENASE EXTRADIOL-LIKE PROTEIN"/>
    <property type="match status" value="1"/>
</dbReference>
<organism evidence="7 8">
    <name type="scientific">Benzoatithermus flavus</name>
    <dbReference type="NCBI Taxonomy" id="3108223"/>
    <lineage>
        <taxon>Bacteria</taxon>
        <taxon>Pseudomonadati</taxon>
        <taxon>Pseudomonadota</taxon>
        <taxon>Alphaproteobacteria</taxon>
        <taxon>Geminicoccales</taxon>
        <taxon>Geminicoccaceae</taxon>
        <taxon>Benzoatithermus</taxon>
    </lineage>
</organism>
<dbReference type="InterPro" id="IPR004183">
    <property type="entry name" value="Xdiol_dOase_suB"/>
</dbReference>
<keyword evidence="3" id="KW-0479">Metal-binding</keyword>
<evidence type="ECO:0000259" key="6">
    <source>
        <dbReference type="Pfam" id="PF02900"/>
    </source>
</evidence>
<dbReference type="EMBL" id="JBBLZC010000005">
    <property type="protein sequence ID" value="MEK0082811.1"/>
    <property type="molecule type" value="Genomic_DNA"/>
</dbReference>
<dbReference type="CDD" id="cd07363">
    <property type="entry name" value="45_DOPA_Dioxygenase"/>
    <property type="match status" value="1"/>
</dbReference>
<reference evidence="7 8" key="1">
    <citation type="submission" date="2024-01" db="EMBL/GenBank/DDBJ databases">
        <title>Multi-omics insights into the function and evolution of sodium benzoate biodegradation pathways in Benzoatithermus flavus gen. nov., sp. nov. from hot spring.</title>
        <authorList>
            <person name="Hu C.-J."/>
            <person name="Li W.-J."/>
        </authorList>
    </citation>
    <scope>NUCLEOTIDE SEQUENCE [LARGE SCALE GENOMIC DNA]</scope>
    <source>
        <strain evidence="7 8">SYSU G07066</strain>
    </source>
</reference>
<keyword evidence="4" id="KW-0862">Zinc</keyword>
<dbReference type="PIRSF" id="PIRSF006157">
    <property type="entry name" value="Doxgns_DODA"/>
    <property type="match status" value="1"/>
</dbReference>
<dbReference type="Pfam" id="PF02900">
    <property type="entry name" value="LigB"/>
    <property type="match status" value="1"/>
</dbReference>
<dbReference type="InterPro" id="IPR014436">
    <property type="entry name" value="Extradiol_dOase_DODA"/>
</dbReference>
<evidence type="ECO:0000256" key="2">
    <source>
        <dbReference type="ARBA" id="ARBA00007581"/>
    </source>
</evidence>
<evidence type="ECO:0000313" key="8">
    <source>
        <dbReference type="Proteomes" id="UP001375743"/>
    </source>
</evidence>
<dbReference type="Proteomes" id="UP001375743">
    <property type="component" value="Unassembled WGS sequence"/>
</dbReference>
<evidence type="ECO:0000256" key="5">
    <source>
        <dbReference type="ARBA" id="ARBA00023002"/>
    </source>
</evidence>
<comment type="caution">
    <text evidence="7">The sequence shown here is derived from an EMBL/GenBank/DDBJ whole genome shotgun (WGS) entry which is preliminary data.</text>
</comment>
<evidence type="ECO:0000256" key="3">
    <source>
        <dbReference type="ARBA" id="ARBA00022723"/>
    </source>
</evidence>
<proteinExistence type="inferred from homology"/>
<dbReference type="SUPFAM" id="SSF53213">
    <property type="entry name" value="LigB-like"/>
    <property type="match status" value="1"/>
</dbReference>
<evidence type="ECO:0000256" key="1">
    <source>
        <dbReference type="ARBA" id="ARBA00001947"/>
    </source>
</evidence>
<accession>A0ABU8XP51</accession>
<name>A0ABU8XP51_9PROT</name>
<comment type="similarity">
    <text evidence="2">Belongs to the DODA-type extradiol aromatic ring-opening dioxygenase family.</text>
</comment>
<gene>
    <name evidence="7" type="ORF">U1T56_06595</name>
</gene>